<evidence type="ECO:0008006" key="11">
    <source>
        <dbReference type="Google" id="ProtNLM"/>
    </source>
</evidence>
<evidence type="ECO:0000256" key="5">
    <source>
        <dbReference type="PROSITE-ProRule" id="PRU00122"/>
    </source>
</evidence>
<dbReference type="Pfam" id="PF00054">
    <property type="entry name" value="Laminin_G_1"/>
    <property type="match status" value="3"/>
</dbReference>
<feature type="signal peptide" evidence="6">
    <location>
        <begin position="1"/>
        <end position="30"/>
    </location>
</feature>
<dbReference type="Pfam" id="PF00008">
    <property type="entry name" value="EGF"/>
    <property type="match status" value="4"/>
</dbReference>
<dbReference type="PROSITE" id="PS50025">
    <property type="entry name" value="LAM_G_DOMAIN"/>
    <property type="match status" value="3"/>
</dbReference>
<dbReference type="CDD" id="cd00054">
    <property type="entry name" value="EGF_CA"/>
    <property type="match status" value="5"/>
</dbReference>
<dbReference type="Proteomes" id="UP001159427">
    <property type="component" value="Unassembled WGS sequence"/>
</dbReference>
<organism evidence="9 10">
    <name type="scientific">Porites evermanni</name>
    <dbReference type="NCBI Taxonomy" id="104178"/>
    <lineage>
        <taxon>Eukaryota</taxon>
        <taxon>Metazoa</taxon>
        <taxon>Cnidaria</taxon>
        <taxon>Anthozoa</taxon>
        <taxon>Hexacorallia</taxon>
        <taxon>Scleractinia</taxon>
        <taxon>Fungiina</taxon>
        <taxon>Poritidae</taxon>
        <taxon>Porites</taxon>
    </lineage>
</organism>
<feature type="domain" description="Laminin G" evidence="7">
    <location>
        <begin position="1356"/>
        <end position="1536"/>
    </location>
</feature>
<evidence type="ECO:0000256" key="3">
    <source>
        <dbReference type="ARBA" id="ARBA00023157"/>
    </source>
</evidence>
<keyword evidence="1 4" id="KW-0245">EGF-like domain</keyword>
<feature type="domain" description="EGF-like" evidence="8">
    <location>
        <begin position="275"/>
        <end position="311"/>
    </location>
</feature>
<dbReference type="SUPFAM" id="SSF57196">
    <property type="entry name" value="EGF/Laminin"/>
    <property type="match status" value="5"/>
</dbReference>
<accession>A0ABN8SG59</accession>
<evidence type="ECO:0000256" key="2">
    <source>
        <dbReference type="ARBA" id="ARBA00022737"/>
    </source>
</evidence>
<dbReference type="SUPFAM" id="SSF49899">
    <property type="entry name" value="Concanavalin A-like lectins/glucanases"/>
    <property type="match status" value="3"/>
</dbReference>
<feature type="domain" description="EGF-like" evidence="8">
    <location>
        <begin position="1274"/>
        <end position="1313"/>
    </location>
</feature>
<feature type="disulfide bond" evidence="4">
    <location>
        <begin position="1303"/>
        <end position="1312"/>
    </location>
</feature>
<dbReference type="Pfam" id="PF12661">
    <property type="entry name" value="hEGF"/>
    <property type="match status" value="1"/>
</dbReference>
<dbReference type="SMART" id="SM00179">
    <property type="entry name" value="EGF_CA"/>
    <property type="match status" value="5"/>
</dbReference>
<feature type="domain" description="EGF-like" evidence="8">
    <location>
        <begin position="314"/>
        <end position="353"/>
    </location>
</feature>
<dbReference type="PROSITE" id="PS50026">
    <property type="entry name" value="EGF_3"/>
    <property type="match status" value="9"/>
</dbReference>
<feature type="disulfide bond" evidence="4">
    <location>
        <begin position="263"/>
        <end position="272"/>
    </location>
</feature>
<dbReference type="SMART" id="SM00282">
    <property type="entry name" value="LamG"/>
    <property type="match status" value="3"/>
</dbReference>
<feature type="disulfide bond" evidence="4">
    <location>
        <begin position="301"/>
        <end position="310"/>
    </location>
</feature>
<feature type="disulfide bond" evidence="4">
    <location>
        <begin position="343"/>
        <end position="352"/>
    </location>
</feature>
<evidence type="ECO:0000313" key="9">
    <source>
        <dbReference type="EMBL" id="CAH3188839.1"/>
    </source>
</evidence>
<dbReference type="PANTHER" id="PTHR24033">
    <property type="entry name" value="EGF-LIKE DOMAIN-CONTAINING PROTEIN"/>
    <property type="match status" value="1"/>
</dbReference>
<proteinExistence type="predicted"/>
<comment type="caution">
    <text evidence="9">The sequence shown here is derived from an EMBL/GenBank/DDBJ whole genome shotgun (WGS) entry which is preliminary data.</text>
</comment>
<evidence type="ECO:0000313" key="10">
    <source>
        <dbReference type="Proteomes" id="UP001159427"/>
    </source>
</evidence>
<feature type="disulfide bond" evidence="4">
    <location>
        <begin position="1022"/>
        <end position="1031"/>
    </location>
</feature>
<evidence type="ECO:0000259" key="8">
    <source>
        <dbReference type="PROSITE" id="PS50026"/>
    </source>
</evidence>
<dbReference type="PANTHER" id="PTHR24033:SF151">
    <property type="entry name" value="NOTCH 2"/>
    <property type="match status" value="1"/>
</dbReference>
<dbReference type="InterPro" id="IPR000742">
    <property type="entry name" value="EGF"/>
</dbReference>
<dbReference type="PROSITE" id="PS01187">
    <property type="entry name" value="EGF_CA"/>
    <property type="match status" value="1"/>
</dbReference>
<dbReference type="Gene3D" id="2.60.120.200">
    <property type="match status" value="3"/>
</dbReference>
<dbReference type="InterPro" id="IPR051830">
    <property type="entry name" value="NOTCH_homolog"/>
</dbReference>
<dbReference type="PROSITE" id="PS00022">
    <property type="entry name" value="EGF_1"/>
    <property type="match status" value="9"/>
</dbReference>
<evidence type="ECO:0000256" key="1">
    <source>
        <dbReference type="ARBA" id="ARBA00022536"/>
    </source>
</evidence>
<dbReference type="InterPro" id="IPR000152">
    <property type="entry name" value="EGF-type_Asp/Asn_hydroxyl_site"/>
</dbReference>
<dbReference type="CDD" id="cd00110">
    <property type="entry name" value="LamG"/>
    <property type="match status" value="3"/>
</dbReference>
<feature type="domain" description="Laminin G" evidence="7">
    <location>
        <begin position="812"/>
        <end position="997"/>
    </location>
</feature>
<feature type="domain" description="EGF-like" evidence="8">
    <location>
        <begin position="765"/>
        <end position="804"/>
    </location>
</feature>
<reference evidence="9 10" key="1">
    <citation type="submission" date="2022-05" db="EMBL/GenBank/DDBJ databases">
        <authorList>
            <consortium name="Genoscope - CEA"/>
            <person name="William W."/>
        </authorList>
    </citation>
    <scope>NUCLEOTIDE SEQUENCE [LARGE SCALE GENOMIC DNA]</scope>
</reference>
<keyword evidence="6" id="KW-0732">Signal</keyword>
<gene>
    <name evidence="9" type="ORF">PEVE_00018854</name>
</gene>
<dbReference type="PROSITE" id="PS01186">
    <property type="entry name" value="EGF_2"/>
    <property type="match status" value="2"/>
</dbReference>
<sequence>MCVVSQRCLTLSALYLTFLLIASRLNVASAQNSTSQPRGSVPNFLCPSGFHCFNNTVRTVTIDWGHNGHICDGQFEEECYGEKDPFGFVRGPRQQPQTVVQGDKVIFKPSEMITFRVRNVTKNAYDNCILNTGQLVNNATSTSFEVPSKFLNPVGVKYFIDDNPSLFSCNFGIKLEMYVRSRQQPYCINSAMPQSGVCSGMGLCASNASKFFTRNYTCLCPNSYLGNYCEELDSCHSSRNPCKNGATCRDIIDGLADSFNCTCLPGYTGNLCDTNINECASQPCQNKGFCVDYINRYTCLCEPDTEGVNCETVIFNMCSLQPCKNGGTCERSGEKRQNYTCTCPPSFTGRNCTVNITSSSIPFSSMTPFQTSMLLSTTLVVNSSSVRQDVSSSFSFTSTVLTSLLVYRSLTQTIASTPELASSAPLQSRKTSSASLSSQQSLLPTINTSLLLVSTSPVELSSTSLTKFSSSSTINTSHLSASTSPVEALSSSLTKFSSSSTIDTSLLSVSTPPVEASSSSLIKFSSSSTINTSLLSVATSPVEASSSSLIKFSSSSTINTSLLSVATSPVEASSSSLTTFSSLVKVVSSSATPFSSSPLVPSSTQVVFESSSASASQNRSLNVVSGTTSVLFSLSSSASSTIKSSSSSQAISPSLPTSIYSSVTPASSPAAMSTVIQSSSILFSRLPFSSAVITTSKISTGTLPTFLASSATVLSKSTSSITTTVPLSTTVFYTSTMTLSPSRSTVIVLSSVWPTSSPSPTLPPLNQTCLHNPCMNNGTCYDEPYSSYKFRCECPYPTVGPKCNSIQENGDLHFPGFRQGSFLEHKSISFNNELNTIDVTFQTNATEGLILFAADHKERGDFIQLSVVGGKLEFRFDPGDSLVFIRSDQNVNTGETITATATYVTRADPPFGTLQIGNGAQLKGEVKGNLKGIQLYDSWYVGGVPLGFSMLNKTKGNAAPVPSFVGAIKDVQVNKEAINLADATNWFNINEGDMPPCERMPCQNNGVCIPDEDNVHNYRCNCTKGYTGKNCETHSACESENCNGGECIAKDSNPNEFICLCPLGRVGVQCETVISISVPLFTIVQSFPSFLEYPIPKDAVRSFHVTFLFRVDDSSPSWNDSLLVYSAQNKFEGSGDDFFAIGLKNNMVLLQYNLGSGIARISSEPLDTAKDWHLVVAGRDDRDGYLYVDDQSRKEGRSVGPLVGLNLFEPLYIGGVPDIRQLPSVLDFKSGGFHGAIYDVAIKFSLKTPFIQLSTQDASNAWAVVRGRNVGNESYDECTLPSNTPCMNGGNCTREGATFLCSCPQDWAGLYCNTQLIPCYSYNPCVTGTCRPDGSTIKCDCPLGKTGQYCDQDITIQTPLFQNFSYMMFTKTNVRSSTQISIRFKPAVRNGILFYVAHDEQSITGDFLSIYLHNGFVKLRYDLGKGVGEAKSNSTVILDTWHSVTVSRNAKNASLSLDGNPPVSVVSPGTAVALDVNSNFFLGGVRKLSTVNPNAVDNDAASIQDFSGCINQMEVNGILYFQSNTRALEGRNIANCPPESVA</sequence>
<dbReference type="SMART" id="SM00181">
    <property type="entry name" value="EGF"/>
    <property type="match status" value="9"/>
</dbReference>
<evidence type="ECO:0000256" key="4">
    <source>
        <dbReference type="PROSITE-ProRule" id="PRU00076"/>
    </source>
</evidence>
<feature type="chain" id="PRO_5045909917" description="Protein eyes shut homolog" evidence="6">
    <location>
        <begin position="31"/>
        <end position="1542"/>
    </location>
</feature>
<evidence type="ECO:0000256" key="6">
    <source>
        <dbReference type="SAM" id="SignalP"/>
    </source>
</evidence>
<protein>
    <recommendedName>
        <fullName evidence="11">Protein eyes shut homolog</fullName>
    </recommendedName>
</protein>
<dbReference type="InterPro" id="IPR018097">
    <property type="entry name" value="EGF_Ca-bd_CS"/>
</dbReference>
<dbReference type="Gene3D" id="2.10.25.10">
    <property type="entry name" value="Laminin"/>
    <property type="match status" value="7"/>
</dbReference>
<feature type="disulfide bond" evidence="4">
    <location>
        <begin position="794"/>
        <end position="803"/>
    </location>
</feature>
<evidence type="ECO:0000259" key="7">
    <source>
        <dbReference type="PROSITE" id="PS50025"/>
    </source>
</evidence>
<comment type="caution">
    <text evidence="4">Lacks conserved residue(s) required for the propagation of feature annotation.</text>
</comment>
<keyword evidence="2" id="KW-0677">Repeat</keyword>
<feature type="domain" description="EGF-like" evidence="8">
    <location>
        <begin position="231"/>
        <end position="273"/>
    </location>
</feature>
<feature type="disulfide bond" evidence="4">
    <location>
        <begin position="1061"/>
        <end position="1070"/>
    </location>
</feature>
<feature type="disulfide bond" evidence="4">
    <location>
        <begin position="1341"/>
        <end position="1350"/>
    </location>
</feature>
<dbReference type="PROSITE" id="PS00010">
    <property type="entry name" value="ASX_HYDROXYL"/>
    <property type="match status" value="1"/>
</dbReference>
<keyword evidence="10" id="KW-1185">Reference proteome</keyword>
<feature type="domain" description="EGF-like" evidence="8">
    <location>
        <begin position="1038"/>
        <end position="1071"/>
    </location>
</feature>
<dbReference type="InterPro" id="IPR013032">
    <property type="entry name" value="EGF-like_CS"/>
</dbReference>
<feature type="domain" description="Laminin G" evidence="7">
    <location>
        <begin position="1080"/>
        <end position="1278"/>
    </location>
</feature>
<keyword evidence="3 4" id="KW-1015">Disulfide bond</keyword>
<feature type="domain" description="EGF-like" evidence="8">
    <location>
        <begin position="993"/>
        <end position="1032"/>
    </location>
</feature>
<dbReference type="InterPro" id="IPR001791">
    <property type="entry name" value="Laminin_G"/>
</dbReference>
<feature type="disulfide bond" evidence="5">
    <location>
        <begin position="1509"/>
        <end position="1536"/>
    </location>
</feature>
<name>A0ABN8SG59_9CNID</name>
<feature type="domain" description="EGF-like" evidence="8">
    <location>
        <begin position="1315"/>
        <end position="1351"/>
    </location>
</feature>
<dbReference type="InterPro" id="IPR001881">
    <property type="entry name" value="EGF-like_Ca-bd_dom"/>
</dbReference>
<feature type="disulfide bond" evidence="4">
    <location>
        <begin position="220"/>
        <end position="229"/>
    </location>
</feature>
<dbReference type="EMBL" id="CALNXI010002551">
    <property type="protein sequence ID" value="CAH3188839.1"/>
    <property type="molecule type" value="Genomic_DNA"/>
</dbReference>
<dbReference type="InterPro" id="IPR013320">
    <property type="entry name" value="ConA-like_dom_sf"/>
</dbReference>
<feature type="domain" description="EGF-like" evidence="8">
    <location>
        <begin position="194"/>
        <end position="230"/>
    </location>
</feature>